<dbReference type="Gene3D" id="1.10.3720.10">
    <property type="entry name" value="MetI-like"/>
    <property type="match status" value="1"/>
</dbReference>
<gene>
    <name evidence="9" type="ORF">ACETRX_29070</name>
</gene>
<feature type="transmembrane region" description="Helical" evidence="7">
    <location>
        <begin position="238"/>
        <end position="264"/>
    </location>
</feature>
<evidence type="ECO:0000256" key="1">
    <source>
        <dbReference type="ARBA" id="ARBA00004651"/>
    </source>
</evidence>
<dbReference type="InterPro" id="IPR045621">
    <property type="entry name" value="BPD_transp_1_N"/>
</dbReference>
<reference evidence="9 10" key="1">
    <citation type="submission" date="2024-09" db="EMBL/GenBank/DDBJ databases">
        <title>Description of Labrys sedimenti sp. nov., isolated from a diclofenac-degrading enrichment culture, and genome-based reclassification of Labrys portucalensis as a later heterotypic synonym of Labrys neptuniae.</title>
        <authorList>
            <person name="Tancsics A."/>
            <person name="Csepanyi A."/>
        </authorList>
    </citation>
    <scope>NUCLEOTIDE SEQUENCE [LARGE SCALE GENOMIC DNA]</scope>
    <source>
        <strain evidence="9 10">LMG 23412</strain>
    </source>
</reference>
<protein>
    <submittedName>
        <fullName evidence="9">ABC transporter permease</fullName>
    </submittedName>
</protein>
<keyword evidence="2 7" id="KW-0813">Transport</keyword>
<dbReference type="PANTHER" id="PTHR43163">
    <property type="entry name" value="DIPEPTIDE TRANSPORT SYSTEM PERMEASE PROTEIN DPPB-RELATED"/>
    <property type="match status" value="1"/>
</dbReference>
<comment type="similarity">
    <text evidence="7">Belongs to the binding-protein-dependent transport system permease family.</text>
</comment>
<comment type="caution">
    <text evidence="9">The sequence shown here is derived from an EMBL/GenBank/DDBJ whole genome shotgun (WGS) entry which is preliminary data.</text>
</comment>
<feature type="domain" description="ABC transmembrane type-1" evidence="8">
    <location>
        <begin position="98"/>
        <end position="307"/>
    </location>
</feature>
<sequence>MKALALYVARRILWAIPTLLLVAIMVFVLVRLIPGDPAQVALGDNASEAQLEALRIAMGLDKPIVVQFWYWLQHMLRGDLGQSITNGQAVLPLIVDRFKVSAIIVLAAVFLAALLAVPGGLLAAWKQNRAADLAIVSSATLLLSIPSFWLGMIFLLVFGSKLHWLPVVGYVPFSQDAGQALLYVILPIATLALIETGVLTRMSRASAIEVLRLEYVMHARAKGLKESRVLLRHVLPNAFAPTWTVIGLTLGNLLGGIAVLETVFTLPGLGRLMVDSIFSRDYPVIQGCLLMTALIYVLVNLVVDLCYPLFDPRVSAT</sequence>
<keyword evidence="4 7" id="KW-0812">Transmembrane</keyword>
<evidence type="ECO:0000256" key="4">
    <source>
        <dbReference type="ARBA" id="ARBA00022692"/>
    </source>
</evidence>
<evidence type="ECO:0000313" key="10">
    <source>
        <dbReference type="Proteomes" id="UP001595190"/>
    </source>
</evidence>
<comment type="subcellular location">
    <subcellularLocation>
        <location evidence="1 7">Cell membrane</location>
        <topology evidence="1 7">Multi-pass membrane protein</topology>
    </subcellularLocation>
</comment>
<dbReference type="SUPFAM" id="SSF161098">
    <property type="entry name" value="MetI-like"/>
    <property type="match status" value="1"/>
</dbReference>
<keyword evidence="5 7" id="KW-1133">Transmembrane helix</keyword>
<dbReference type="InterPro" id="IPR000515">
    <property type="entry name" value="MetI-like"/>
</dbReference>
<dbReference type="PROSITE" id="PS50928">
    <property type="entry name" value="ABC_TM1"/>
    <property type="match status" value="1"/>
</dbReference>
<dbReference type="EMBL" id="JBHGPK010000022">
    <property type="protein sequence ID" value="MFC2253715.1"/>
    <property type="molecule type" value="Genomic_DNA"/>
</dbReference>
<dbReference type="PANTHER" id="PTHR43163:SF6">
    <property type="entry name" value="DIPEPTIDE TRANSPORT SYSTEM PERMEASE PROTEIN DPPB-RELATED"/>
    <property type="match status" value="1"/>
</dbReference>
<dbReference type="Proteomes" id="UP001595190">
    <property type="component" value="Unassembled WGS sequence"/>
</dbReference>
<keyword evidence="3" id="KW-1003">Cell membrane</keyword>
<dbReference type="InterPro" id="IPR035906">
    <property type="entry name" value="MetI-like_sf"/>
</dbReference>
<evidence type="ECO:0000256" key="2">
    <source>
        <dbReference type="ARBA" id="ARBA00022448"/>
    </source>
</evidence>
<feature type="transmembrane region" description="Helical" evidence="7">
    <location>
        <begin position="180"/>
        <end position="199"/>
    </location>
</feature>
<evidence type="ECO:0000256" key="7">
    <source>
        <dbReference type="RuleBase" id="RU363032"/>
    </source>
</evidence>
<evidence type="ECO:0000259" key="8">
    <source>
        <dbReference type="PROSITE" id="PS50928"/>
    </source>
</evidence>
<feature type="transmembrane region" description="Helical" evidence="7">
    <location>
        <begin position="133"/>
        <end position="160"/>
    </location>
</feature>
<accession>A0ABV6ZNE4</accession>
<organism evidence="9 10">
    <name type="scientific">Labrys neptuniae</name>
    <dbReference type="NCBI Taxonomy" id="376174"/>
    <lineage>
        <taxon>Bacteria</taxon>
        <taxon>Pseudomonadati</taxon>
        <taxon>Pseudomonadota</taxon>
        <taxon>Alphaproteobacteria</taxon>
        <taxon>Hyphomicrobiales</taxon>
        <taxon>Xanthobacteraceae</taxon>
        <taxon>Labrys</taxon>
    </lineage>
</organism>
<evidence type="ECO:0000256" key="3">
    <source>
        <dbReference type="ARBA" id="ARBA00022475"/>
    </source>
</evidence>
<dbReference type="RefSeq" id="WP_394314562.1">
    <property type="nucleotide sequence ID" value="NZ_JBHGPK010000022.1"/>
</dbReference>
<evidence type="ECO:0000256" key="6">
    <source>
        <dbReference type="ARBA" id="ARBA00023136"/>
    </source>
</evidence>
<dbReference type="CDD" id="cd06261">
    <property type="entry name" value="TM_PBP2"/>
    <property type="match status" value="1"/>
</dbReference>
<keyword evidence="6 7" id="KW-0472">Membrane</keyword>
<feature type="transmembrane region" description="Helical" evidence="7">
    <location>
        <begin position="284"/>
        <end position="303"/>
    </location>
</feature>
<name>A0ABV6ZNE4_9HYPH</name>
<feature type="transmembrane region" description="Helical" evidence="7">
    <location>
        <begin position="12"/>
        <end position="33"/>
    </location>
</feature>
<dbReference type="Pfam" id="PF19300">
    <property type="entry name" value="BPD_transp_1_N"/>
    <property type="match status" value="1"/>
</dbReference>
<evidence type="ECO:0000313" key="9">
    <source>
        <dbReference type="EMBL" id="MFC2253715.1"/>
    </source>
</evidence>
<feature type="transmembrane region" description="Helical" evidence="7">
    <location>
        <begin position="100"/>
        <end position="121"/>
    </location>
</feature>
<proteinExistence type="inferred from homology"/>
<evidence type="ECO:0000256" key="5">
    <source>
        <dbReference type="ARBA" id="ARBA00022989"/>
    </source>
</evidence>
<dbReference type="Pfam" id="PF00528">
    <property type="entry name" value="BPD_transp_1"/>
    <property type="match status" value="1"/>
</dbReference>